<evidence type="ECO:0000256" key="3">
    <source>
        <dbReference type="PROSITE-ProRule" id="PRU00339"/>
    </source>
</evidence>
<keyword evidence="6" id="KW-1185">Reference proteome</keyword>
<dbReference type="Proteomes" id="UP000244810">
    <property type="component" value="Unassembled WGS sequence"/>
</dbReference>
<accession>A0A2T7UJN1</accession>
<sequence length="193" mass="21030">MKQARAFLNPVVAATLTFASLCLGPAVLPLPAQAQEADVELLLDQLADPAQDRWMRIERQILNAWGQSGSASVDYLFQRGEAALQAGQAAEAIDHFSAVLDYAPDFAEAWNGRATAYFLANRMGQSLADIEQVLRLNPRHFGALAGLGIILEQLDRPEEALEAYRASLAIHPHQQQVVDSVRRLELASAGQSL</sequence>
<dbReference type="Pfam" id="PF13174">
    <property type="entry name" value="TPR_6"/>
    <property type="match status" value="1"/>
</dbReference>
<name>A0A2T7UJN1_9RHOB</name>
<organism evidence="5 6">
    <name type="scientific">Pararhodobacter aggregans</name>
    <dbReference type="NCBI Taxonomy" id="404875"/>
    <lineage>
        <taxon>Bacteria</taxon>
        <taxon>Pseudomonadati</taxon>
        <taxon>Pseudomonadota</taxon>
        <taxon>Alphaproteobacteria</taxon>
        <taxon>Rhodobacterales</taxon>
        <taxon>Paracoccaceae</taxon>
        <taxon>Pararhodobacter</taxon>
    </lineage>
</organism>
<gene>
    <name evidence="5" type="ORF">DDE23_24325</name>
</gene>
<dbReference type="GO" id="GO:0051879">
    <property type="term" value="F:Hsp90 protein binding"/>
    <property type="evidence" value="ECO:0007669"/>
    <property type="project" value="TreeGrafter"/>
</dbReference>
<protein>
    <submittedName>
        <fullName evidence="5">Uncharacterized protein</fullName>
    </submittedName>
</protein>
<dbReference type="RefSeq" id="WP_107751977.1">
    <property type="nucleotide sequence ID" value="NZ_QBKF01000005.1"/>
</dbReference>
<dbReference type="EMBL" id="QDDR01000022">
    <property type="protein sequence ID" value="PVE44880.1"/>
    <property type="molecule type" value="Genomic_DNA"/>
</dbReference>
<reference evidence="5 6" key="1">
    <citation type="journal article" date="2011" name="Syst. Appl. Microbiol.">
        <title>Defluviimonas denitrificans gen. nov., sp. nov., and Pararhodobacter aggregans gen. nov., sp. nov., non-phototrophic Rhodobacteraceae from the biofilter of a marine aquaculture.</title>
        <authorList>
            <person name="Foesel B.U."/>
            <person name="Drake H.L."/>
            <person name="Schramm A."/>
        </authorList>
    </citation>
    <scope>NUCLEOTIDE SEQUENCE [LARGE SCALE GENOMIC DNA]</scope>
    <source>
        <strain evidence="5 6">D1-19</strain>
    </source>
</reference>
<evidence type="ECO:0000313" key="6">
    <source>
        <dbReference type="Proteomes" id="UP000244810"/>
    </source>
</evidence>
<feature type="chain" id="PRO_5015438035" evidence="4">
    <location>
        <begin position="35"/>
        <end position="193"/>
    </location>
</feature>
<dbReference type="InterPro" id="IPR019734">
    <property type="entry name" value="TPR_rpt"/>
</dbReference>
<evidence type="ECO:0000313" key="5">
    <source>
        <dbReference type="EMBL" id="PVE44880.1"/>
    </source>
</evidence>
<dbReference type="AlphaFoldDB" id="A0A2T7UJN1"/>
<dbReference type="PANTHER" id="PTHR22904">
    <property type="entry name" value="TPR REPEAT CONTAINING PROTEIN"/>
    <property type="match status" value="1"/>
</dbReference>
<comment type="caution">
    <text evidence="5">The sequence shown here is derived from an EMBL/GenBank/DDBJ whole genome shotgun (WGS) entry which is preliminary data.</text>
</comment>
<dbReference type="InterPro" id="IPR011990">
    <property type="entry name" value="TPR-like_helical_dom_sf"/>
</dbReference>
<feature type="repeat" description="TPR" evidence="3">
    <location>
        <begin position="107"/>
        <end position="140"/>
    </location>
</feature>
<evidence type="ECO:0000256" key="2">
    <source>
        <dbReference type="ARBA" id="ARBA00022803"/>
    </source>
</evidence>
<keyword evidence="1" id="KW-0677">Repeat</keyword>
<evidence type="ECO:0000256" key="4">
    <source>
        <dbReference type="SAM" id="SignalP"/>
    </source>
</evidence>
<feature type="signal peptide" evidence="4">
    <location>
        <begin position="1"/>
        <end position="34"/>
    </location>
</feature>
<dbReference type="SMART" id="SM00028">
    <property type="entry name" value="TPR"/>
    <property type="match status" value="3"/>
</dbReference>
<proteinExistence type="predicted"/>
<keyword evidence="2 3" id="KW-0802">TPR repeat</keyword>
<feature type="repeat" description="TPR" evidence="3">
    <location>
        <begin position="73"/>
        <end position="106"/>
    </location>
</feature>
<dbReference type="OrthoDB" id="9815010at2"/>
<keyword evidence="4" id="KW-0732">Signal</keyword>
<dbReference type="Gene3D" id="1.25.40.10">
    <property type="entry name" value="Tetratricopeptide repeat domain"/>
    <property type="match status" value="1"/>
</dbReference>
<dbReference type="Pfam" id="PF13432">
    <property type="entry name" value="TPR_16"/>
    <property type="match status" value="1"/>
</dbReference>
<feature type="repeat" description="TPR" evidence="3">
    <location>
        <begin position="141"/>
        <end position="174"/>
    </location>
</feature>
<dbReference type="PROSITE" id="PS50005">
    <property type="entry name" value="TPR"/>
    <property type="match status" value="3"/>
</dbReference>
<evidence type="ECO:0000256" key="1">
    <source>
        <dbReference type="ARBA" id="ARBA00022737"/>
    </source>
</evidence>
<dbReference type="SUPFAM" id="SSF48452">
    <property type="entry name" value="TPR-like"/>
    <property type="match status" value="1"/>
</dbReference>
<dbReference type="PANTHER" id="PTHR22904:SF523">
    <property type="entry name" value="STRESS-INDUCED-PHOSPHOPROTEIN 1"/>
    <property type="match status" value="1"/>
</dbReference>